<comment type="caution">
    <text evidence="9">The sequence shown here is derived from an EMBL/GenBank/DDBJ whole genome shotgun (WGS) entry which is preliminary data.</text>
</comment>
<reference evidence="9 10" key="1">
    <citation type="journal article" date="2020" name="Nat. Commun.">
        <title>The structures of two archaeal type IV pili illuminate evolutionary relationships.</title>
        <authorList>
            <person name="Wang F."/>
            <person name="Baquero D.P."/>
            <person name="Su Z."/>
            <person name="Beltran L.C."/>
            <person name="Prangishvili D."/>
            <person name="Krupovic M."/>
            <person name="Egelman E.H."/>
        </authorList>
    </citation>
    <scope>NUCLEOTIDE SEQUENCE [LARGE SCALE GENOMIC DNA]</scope>
    <source>
        <strain evidence="9 10">2GA</strain>
    </source>
</reference>
<feature type="transmembrane region" description="Helical" evidence="7">
    <location>
        <begin position="142"/>
        <end position="166"/>
    </location>
</feature>
<feature type="transmembrane region" description="Helical" evidence="7">
    <location>
        <begin position="270"/>
        <end position="290"/>
    </location>
</feature>
<keyword evidence="10" id="KW-1185">Reference proteome</keyword>
<dbReference type="Proteomes" id="UP000554766">
    <property type="component" value="Unassembled WGS sequence"/>
</dbReference>
<gene>
    <name evidence="9" type="ORF">HC235_05805</name>
</gene>
<evidence type="ECO:0000256" key="1">
    <source>
        <dbReference type="ARBA" id="ARBA00004651"/>
    </source>
</evidence>
<dbReference type="GO" id="GO:0005886">
    <property type="term" value="C:plasma membrane"/>
    <property type="evidence" value="ECO:0007669"/>
    <property type="project" value="UniProtKB-SubCell"/>
</dbReference>
<dbReference type="Pfam" id="PF00083">
    <property type="entry name" value="Sugar_tr"/>
    <property type="match status" value="2"/>
</dbReference>
<dbReference type="InterPro" id="IPR020846">
    <property type="entry name" value="MFS_dom"/>
</dbReference>
<keyword evidence="2" id="KW-0813">Transport</keyword>
<feature type="transmembrane region" description="Helical" evidence="7">
    <location>
        <begin position="42"/>
        <end position="66"/>
    </location>
</feature>
<evidence type="ECO:0000313" key="10">
    <source>
        <dbReference type="Proteomes" id="UP000554766"/>
    </source>
</evidence>
<evidence type="ECO:0000256" key="7">
    <source>
        <dbReference type="SAM" id="Phobius"/>
    </source>
</evidence>
<dbReference type="InterPro" id="IPR005828">
    <property type="entry name" value="MFS_sugar_transport-like"/>
</dbReference>
<keyword evidence="5 7" id="KW-1133">Transmembrane helix</keyword>
<dbReference type="PANTHER" id="PTHR43045">
    <property type="entry name" value="SHIKIMATE TRANSPORTER"/>
    <property type="match status" value="1"/>
</dbReference>
<feature type="transmembrane region" description="Helical" evidence="7">
    <location>
        <begin position="389"/>
        <end position="412"/>
    </location>
</feature>
<feature type="transmembrane region" description="Helical" evidence="7">
    <location>
        <begin position="297"/>
        <end position="317"/>
    </location>
</feature>
<feature type="domain" description="Major facilitator superfamily (MFS) profile" evidence="8">
    <location>
        <begin position="6"/>
        <end position="416"/>
    </location>
</feature>
<feature type="transmembrane region" description="Helical" evidence="7">
    <location>
        <begin position="78"/>
        <end position="96"/>
    </location>
</feature>
<keyword evidence="4 7" id="KW-0812">Transmembrane</keyword>
<evidence type="ECO:0000256" key="3">
    <source>
        <dbReference type="ARBA" id="ARBA00022475"/>
    </source>
</evidence>
<feature type="transmembrane region" description="Helical" evidence="7">
    <location>
        <begin position="231"/>
        <end position="258"/>
    </location>
</feature>
<dbReference type="FunFam" id="1.20.1250.20:FF:000001">
    <property type="entry name" value="Dicarboxylate MFS transporter"/>
    <property type="match status" value="1"/>
</dbReference>
<dbReference type="OMA" id="SWVGGYV"/>
<evidence type="ECO:0000256" key="4">
    <source>
        <dbReference type="ARBA" id="ARBA00022692"/>
    </source>
</evidence>
<feature type="transmembrane region" description="Helical" evidence="7">
    <location>
        <begin position="178"/>
        <end position="197"/>
    </location>
</feature>
<dbReference type="RefSeq" id="WP_011900722.1">
    <property type="nucleotide sequence ID" value="NZ_JAAVJF010000002.1"/>
</dbReference>
<sequence length="422" mass="45155">MSIRTVVAASTIGTLIEWYDFFAYSSLSPFIAEYFFPKSDPAVAIILTWLVFATAFVVRPVGAVLFGHLGDRIGRKSTFLITLIVMGLATFFMGLIPTYAQAGIVAPLLLTLLRIVQGIALGGEYGGAITYVLEHAPAGRRAFYNGFVAATPPLGLGLSSITVVLSSLLLTKEQFATWGWRMPFLVSIILTALGVYLRFKLAESPVFEDIKKRGEVARVPIAEVLGRHLPWVLVGVAVAAGHAVLAYTSTGYIFTYLVQTAKRTPVEANIIVGAAALAQIPLYLLAAWLGDRVGRKAVYMTGLAIGLATYYPLYYLLPSLDLWLAALAVYVMVGATAFTFGILGTALAELFPARVRYSGMSLAFNLGVGLFGGFTPTIVQLIGTLLKNPLAGLLLYTYVVAAAALIIAALILPETKSKDVAA</sequence>
<dbReference type="PANTHER" id="PTHR43045:SF1">
    <property type="entry name" value="SHIKIMATE TRANSPORTER"/>
    <property type="match status" value="1"/>
</dbReference>
<dbReference type="Gene3D" id="1.20.1250.20">
    <property type="entry name" value="MFS general substrate transporter like domains"/>
    <property type="match status" value="1"/>
</dbReference>
<evidence type="ECO:0000256" key="2">
    <source>
        <dbReference type="ARBA" id="ARBA00022448"/>
    </source>
</evidence>
<dbReference type="GO" id="GO:0022857">
    <property type="term" value="F:transmembrane transporter activity"/>
    <property type="evidence" value="ECO:0007669"/>
    <property type="project" value="InterPro"/>
</dbReference>
<keyword evidence="3" id="KW-1003">Cell membrane</keyword>
<proteinExistence type="predicted"/>
<accession>A0A7L4PC73</accession>
<dbReference type="AlphaFoldDB" id="A0A7L4PC73"/>
<dbReference type="EMBL" id="JAAVJF010000002">
    <property type="protein sequence ID" value="NYR15466.1"/>
    <property type="molecule type" value="Genomic_DNA"/>
</dbReference>
<evidence type="ECO:0000313" key="9">
    <source>
        <dbReference type="EMBL" id="NYR15466.1"/>
    </source>
</evidence>
<protein>
    <submittedName>
        <fullName evidence="9">MHS family MFS transporter</fullName>
    </submittedName>
</protein>
<organism evidence="9 10">
    <name type="scientific">Pyrobaculum arsenaticum</name>
    <dbReference type="NCBI Taxonomy" id="121277"/>
    <lineage>
        <taxon>Archaea</taxon>
        <taxon>Thermoproteota</taxon>
        <taxon>Thermoprotei</taxon>
        <taxon>Thermoproteales</taxon>
        <taxon>Thermoproteaceae</taxon>
        <taxon>Pyrobaculum</taxon>
    </lineage>
</organism>
<dbReference type="SUPFAM" id="SSF103473">
    <property type="entry name" value="MFS general substrate transporter"/>
    <property type="match status" value="1"/>
</dbReference>
<feature type="transmembrane region" description="Helical" evidence="7">
    <location>
        <begin position="323"/>
        <end position="350"/>
    </location>
</feature>
<evidence type="ECO:0000256" key="6">
    <source>
        <dbReference type="ARBA" id="ARBA00023136"/>
    </source>
</evidence>
<dbReference type="PROSITE" id="PS50850">
    <property type="entry name" value="MFS"/>
    <property type="match status" value="1"/>
</dbReference>
<comment type="subcellular location">
    <subcellularLocation>
        <location evidence="1">Cell membrane</location>
        <topology evidence="1">Multi-pass membrane protein</topology>
    </subcellularLocation>
</comment>
<evidence type="ECO:0000256" key="5">
    <source>
        <dbReference type="ARBA" id="ARBA00022989"/>
    </source>
</evidence>
<evidence type="ECO:0000259" key="8">
    <source>
        <dbReference type="PROSITE" id="PS50850"/>
    </source>
</evidence>
<feature type="transmembrane region" description="Helical" evidence="7">
    <location>
        <begin position="362"/>
        <end position="383"/>
    </location>
</feature>
<name>A0A7L4PC73_9CREN</name>
<dbReference type="InterPro" id="IPR005829">
    <property type="entry name" value="Sugar_transporter_CS"/>
</dbReference>
<keyword evidence="6 7" id="KW-0472">Membrane</keyword>
<dbReference type="GeneID" id="5055489"/>
<dbReference type="PROSITE" id="PS00217">
    <property type="entry name" value="SUGAR_TRANSPORT_2"/>
    <property type="match status" value="1"/>
</dbReference>
<dbReference type="InterPro" id="IPR036259">
    <property type="entry name" value="MFS_trans_sf"/>
</dbReference>